<accession>A0AAD3CXP4</accession>
<protein>
    <submittedName>
        <fullName evidence="1">Uncharacterized protein</fullName>
    </submittedName>
</protein>
<dbReference type="EMBL" id="BLLK01000047">
    <property type="protein sequence ID" value="GFH54132.1"/>
    <property type="molecule type" value="Genomic_DNA"/>
</dbReference>
<evidence type="ECO:0000313" key="1">
    <source>
        <dbReference type="EMBL" id="GFH54132.1"/>
    </source>
</evidence>
<dbReference type="AlphaFoldDB" id="A0AAD3CXP4"/>
<proteinExistence type="predicted"/>
<keyword evidence="2" id="KW-1185">Reference proteome</keyword>
<sequence>MTLESKNEAMSRFGKGEEEASSCWQLGIVRGSHLCLLPTKRGDSMSFEVASISLEDIRSQFDQRSSVSNSKENITSTEENDEICVVMDILLEEFSNDCAIPVQFMCREDSKVSADKSQISIICRNASNAFQVVIEKHSHAHNTGSCAVIEVESSGYFIGYFSSLEENESVLFLPEAFTNKETDSWINKTLLPMQRQKELLLSILRNSFLVSIEDIVHSRSSSNPKWKKTLPNLGSSIYGEYPKKRKRTRNNDIDQIYESDCAKSSPTEKWRKQLNTAMKEKIYTNAQKLQRHIRNMNVMDQLNKRSRKSAKELSVCVKSSSDKSNLSILSEESDIQVTYLEYDVEHVPDGFTDLTFRLNLSIDVSMKNNITSSSEVNVYNMKLSCTPQTRSNFCTSVETVSSVIPIMRRGDCYRMLVAVDIKGVGYNSDCALDVESLALSASYSTQPTRYSQVKTRYLTSFKVPRDYRSKDCFNIANPITKFSQPTAIFDFRHPWNISIHVPAFVTDEIEYITNSIVDDCNSKNMYNSSKVCASCQKEKMRIDFTILATSWHSQLLLLKDLLSHIPEGSKIWKFGTLTNIDEDATYFSLLRGIQKELSEASMSKSAFLSRCFENDHVASFLSFDFLHE</sequence>
<reference evidence="1 2" key="1">
    <citation type="journal article" date="2021" name="Sci. Rep.">
        <title>The genome of the diatom Chaetoceros tenuissimus carries an ancient integrated fragment of an extant virus.</title>
        <authorList>
            <person name="Hongo Y."/>
            <person name="Kimura K."/>
            <person name="Takaki Y."/>
            <person name="Yoshida Y."/>
            <person name="Baba S."/>
            <person name="Kobayashi G."/>
            <person name="Nagasaki K."/>
            <person name="Hano T."/>
            <person name="Tomaru Y."/>
        </authorList>
    </citation>
    <scope>NUCLEOTIDE SEQUENCE [LARGE SCALE GENOMIC DNA]</scope>
    <source>
        <strain evidence="1 2">NIES-3715</strain>
    </source>
</reference>
<evidence type="ECO:0000313" key="2">
    <source>
        <dbReference type="Proteomes" id="UP001054902"/>
    </source>
</evidence>
<organism evidence="1 2">
    <name type="scientific">Chaetoceros tenuissimus</name>
    <dbReference type="NCBI Taxonomy" id="426638"/>
    <lineage>
        <taxon>Eukaryota</taxon>
        <taxon>Sar</taxon>
        <taxon>Stramenopiles</taxon>
        <taxon>Ochrophyta</taxon>
        <taxon>Bacillariophyta</taxon>
        <taxon>Coscinodiscophyceae</taxon>
        <taxon>Chaetocerotophycidae</taxon>
        <taxon>Chaetocerotales</taxon>
        <taxon>Chaetocerotaceae</taxon>
        <taxon>Chaetoceros</taxon>
    </lineage>
</organism>
<dbReference type="Proteomes" id="UP001054902">
    <property type="component" value="Unassembled WGS sequence"/>
</dbReference>
<name>A0AAD3CXP4_9STRA</name>
<gene>
    <name evidence="1" type="ORF">CTEN210_10608</name>
</gene>
<comment type="caution">
    <text evidence="1">The sequence shown here is derived from an EMBL/GenBank/DDBJ whole genome shotgun (WGS) entry which is preliminary data.</text>
</comment>